<dbReference type="Pfam" id="PF13568">
    <property type="entry name" value="OMP_b-brl_2"/>
    <property type="match status" value="1"/>
</dbReference>
<sequence>MKKILLLAALICGLSATAQDFRFGLTGGLNVSAPTHLDSKVGFNLGARGEARLKKGFSLTGAFLLSSQGWKQSIDWDGRSGYGLDAEAYYFKMPLRAMYRHAITRRAALFFEFGPYFGFGFAGKTRVTEVNRRGIVVANYKRDTFSDEGSDSFDWGLGFNLGAEFARHYRVSLGNDWGLKKFDGVNKNSVFNLSFTYMF</sequence>
<reference evidence="3" key="1">
    <citation type="submission" date="2020-04" db="EMBL/GenBank/DDBJ databases">
        <title>Deep metagenomics examines the oral microbiome during advanced dental caries in children, revealing novel taxa and co-occurrences with host molecules.</title>
        <authorList>
            <person name="Baker J.L."/>
            <person name="Morton J.T."/>
            <person name="Dinis M."/>
            <person name="Alvarez R."/>
            <person name="Tran N.C."/>
            <person name="Knight R."/>
            <person name="Edlund A."/>
        </authorList>
    </citation>
    <scope>NUCLEOTIDE SEQUENCE</scope>
    <source>
        <strain evidence="3">JCVI_34_bin.1</strain>
    </source>
</reference>
<dbReference type="AlphaFoldDB" id="A0A929RX17"/>
<feature type="chain" id="PRO_5038084384" evidence="1">
    <location>
        <begin position="19"/>
        <end position="199"/>
    </location>
</feature>
<accession>A0A929RX17</accession>
<protein>
    <submittedName>
        <fullName evidence="3">PorT family protein</fullName>
    </submittedName>
</protein>
<dbReference type="EMBL" id="JABZGR010000028">
    <property type="protein sequence ID" value="MBF0970893.1"/>
    <property type="molecule type" value="Genomic_DNA"/>
</dbReference>
<proteinExistence type="predicted"/>
<dbReference type="Proteomes" id="UP000704068">
    <property type="component" value="Unassembled WGS sequence"/>
</dbReference>
<dbReference type="RefSeq" id="WP_303764531.1">
    <property type="nucleotide sequence ID" value="NZ_CAUTAJ010000029.1"/>
</dbReference>
<comment type="caution">
    <text evidence="3">The sequence shown here is derived from an EMBL/GenBank/DDBJ whole genome shotgun (WGS) entry which is preliminary data.</text>
</comment>
<feature type="domain" description="Outer membrane protein beta-barrel" evidence="2">
    <location>
        <begin position="18"/>
        <end position="182"/>
    </location>
</feature>
<organism evidence="3 4">
    <name type="scientific">Alloprevotella tannerae</name>
    <dbReference type="NCBI Taxonomy" id="76122"/>
    <lineage>
        <taxon>Bacteria</taxon>
        <taxon>Pseudomonadati</taxon>
        <taxon>Bacteroidota</taxon>
        <taxon>Bacteroidia</taxon>
        <taxon>Bacteroidales</taxon>
        <taxon>Prevotellaceae</taxon>
        <taxon>Alloprevotella</taxon>
    </lineage>
</organism>
<feature type="signal peptide" evidence="1">
    <location>
        <begin position="1"/>
        <end position="18"/>
    </location>
</feature>
<evidence type="ECO:0000259" key="2">
    <source>
        <dbReference type="Pfam" id="PF13568"/>
    </source>
</evidence>
<gene>
    <name evidence="3" type="ORF">HXK21_07630</name>
</gene>
<keyword evidence="1" id="KW-0732">Signal</keyword>
<evidence type="ECO:0000313" key="4">
    <source>
        <dbReference type="Proteomes" id="UP000704068"/>
    </source>
</evidence>
<dbReference type="InterPro" id="IPR025665">
    <property type="entry name" value="Beta-barrel_OMP_2"/>
</dbReference>
<name>A0A929RX17_9BACT</name>
<evidence type="ECO:0000256" key="1">
    <source>
        <dbReference type="SAM" id="SignalP"/>
    </source>
</evidence>
<evidence type="ECO:0000313" key="3">
    <source>
        <dbReference type="EMBL" id="MBF0970893.1"/>
    </source>
</evidence>